<keyword evidence="2" id="KW-1185">Reference proteome</keyword>
<dbReference type="EMBL" id="VUJX02000003">
    <property type="protein sequence ID" value="KAL0940153.1"/>
    <property type="molecule type" value="Genomic_DNA"/>
</dbReference>
<proteinExistence type="predicted"/>
<protein>
    <submittedName>
        <fullName evidence="1">Reverse transcriptase domain protein</fullName>
    </submittedName>
</protein>
<evidence type="ECO:0000313" key="1">
    <source>
        <dbReference type="EMBL" id="KAL0940153.1"/>
    </source>
</evidence>
<keyword evidence="1" id="KW-0695">RNA-directed DNA polymerase</keyword>
<accession>A0ACC3Z7Q7</accession>
<keyword evidence="1" id="KW-0808">Transferase</keyword>
<gene>
    <name evidence="1" type="ORF">CTRU02_206763</name>
</gene>
<dbReference type="Proteomes" id="UP000805649">
    <property type="component" value="Unassembled WGS sequence"/>
</dbReference>
<keyword evidence="1" id="KW-0548">Nucleotidyltransferase</keyword>
<evidence type="ECO:0000313" key="2">
    <source>
        <dbReference type="Proteomes" id="UP000805649"/>
    </source>
</evidence>
<name>A0ACC3Z7Q7_COLTU</name>
<organism evidence="1 2">
    <name type="scientific">Colletotrichum truncatum</name>
    <name type="common">Anthracnose fungus</name>
    <name type="synonym">Colletotrichum capsici</name>
    <dbReference type="NCBI Taxonomy" id="5467"/>
    <lineage>
        <taxon>Eukaryota</taxon>
        <taxon>Fungi</taxon>
        <taxon>Dikarya</taxon>
        <taxon>Ascomycota</taxon>
        <taxon>Pezizomycotina</taxon>
        <taxon>Sordariomycetes</taxon>
        <taxon>Hypocreomycetidae</taxon>
        <taxon>Glomerellales</taxon>
        <taxon>Glomerellaceae</taxon>
        <taxon>Colletotrichum</taxon>
        <taxon>Colletotrichum truncatum species complex</taxon>
    </lineage>
</organism>
<comment type="caution">
    <text evidence="1">The sequence shown here is derived from an EMBL/GenBank/DDBJ whole genome shotgun (WGS) entry which is preliminary data.</text>
</comment>
<reference evidence="1 2" key="1">
    <citation type="journal article" date="2020" name="Phytopathology">
        <title>Genome Sequence Resources of Colletotrichum truncatum, C. plurivorum, C. musicola, and C. sojae: Four Species Pathogenic to Soybean (Glycine max).</title>
        <authorList>
            <person name="Rogerio F."/>
            <person name="Boufleur T.R."/>
            <person name="Ciampi-Guillardi M."/>
            <person name="Sukno S.A."/>
            <person name="Thon M.R."/>
            <person name="Massola Junior N.S."/>
            <person name="Baroncelli R."/>
        </authorList>
    </citation>
    <scope>NUCLEOTIDE SEQUENCE [LARGE SCALE GENOMIC DNA]</scope>
    <source>
        <strain evidence="1 2">CMES1059</strain>
    </source>
</reference>
<sequence length="287" mass="32904">MSSRASVKSPTPGSSSTSGGKAPQSLAQEVEDQKMKDDLDSEDDTEELKRQLDKTTKDFKEMRDMFNQNATALKELQEQARKTQELEKEVNTLRAAANVISAPVEGRERLKLNTPSTFDGTPGQLKGHLVQVRTYQAFHINTFQNDTERVVHAATFLRGRAFAYEEVKSIFFSFAGYVKALESLFLDPDERRQAERDLSHLRQTKSAMLYAAEFRRLAARLYITDESKVFAFYQGLKDDVKDEMAKLETPLSFLAYVEHAIKIDNRLYERRKERGEKRQNPNSGRKY</sequence>